<protein>
    <submittedName>
        <fullName evidence="3">POP4 domain-containing protein</fullName>
    </submittedName>
</protein>
<accession>A0A7E4VT52</accession>
<keyword evidence="1" id="KW-0812">Transmembrane</keyword>
<dbReference type="Proteomes" id="UP000492821">
    <property type="component" value="Unassembled WGS sequence"/>
</dbReference>
<dbReference type="AlphaFoldDB" id="A0A7E4VT52"/>
<dbReference type="WBParaSite" id="Pan_g289.t1">
    <property type="protein sequence ID" value="Pan_g289.t1"/>
    <property type="gene ID" value="Pan_g289"/>
</dbReference>
<organism evidence="2 3">
    <name type="scientific">Panagrellus redivivus</name>
    <name type="common">Microworm</name>
    <dbReference type="NCBI Taxonomy" id="6233"/>
    <lineage>
        <taxon>Eukaryota</taxon>
        <taxon>Metazoa</taxon>
        <taxon>Ecdysozoa</taxon>
        <taxon>Nematoda</taxon>
        <taxon>Chromadorea</taxon>
        <taxon>Rhabditida</taxon>
        <taxon>Tylenchina</taxon>
        <taxon>Panagrolaimomorpha</taxon>
        <taxon>Panagrolaimoidea</taxon>
        <taxon>Panagrolaimidae</taxon>
        <taxon>Panagrellus</taxon>
    </lineage>
</organism>
<keyword evidence="1" id="KW-1133">Transmembrane helix</keyword>
<reference evidence="2" key="1">
    <citation type="journal article" date="2013" name="Genetics">
        <title>The draft genome and transcriptome of Panagrellus redivivus are shaped by the harsh demands of a free-living lifestyle.</title>
        <authorList>
            <person name="Srinivasan J."/>
            <person name="Dillman A.R."/>
            <person name="Macchietto M.G."/>
            <person name="Heikkinen L."/>
            <person name="Lakso M."/>
            <person name="Fracchia K.M."/>
            <person name="Antoshechkin I."/>
            <person name="Mortazavi A."/>
            <person name="Wong G."/>
            <person name="Sternberg P.W."/>
        </authorList>
    </citation>
    <scope>NUCLEOTIDE SEQUENCE [LARGE SCALE GENOMIC DNA]</scope>
    <source>
        <strain evidence="2">MT8872</strain>
    </source>
</reference>
<feature type="transmembrane region" description="Helical" evidence="1">
    <location>
        <begin position="61"/>
        <end position="81"/>
    </location>
</feature>
<sequence length="151" mass="16985">MWLAALRNTKGAFKSNDSRVSELLQLGAKLRAEVLLPVSSSQLSSLFVLIDALNKRRMRNFSVVLPDGVLLFSCNVFMVILPSSKTSINVALQRRPKKLQIIATKHGNTVVQAEKLRRLERNSYQYNEDTVTSQNLANTQQKNSQVIRAKT</sequence>
<evidence type="ECO:0000313" key="3">
    <source>
        <dbReference type="WBParaSite" id="Pan_g289.t1"/>
    </source>
</evidence>
<keyword evidence="1" id="KW-0472">Membrane</keyword>
<keyword evidence="2" id="KW-1185">Reference proteome</keyword>
<evidence type="ECO:0000313" key="2">
    <source>
        <dbReference type="Proteomes" id="UP000492821"/>
    </source>
</evidence>
<evidence type="ECO:0000256" key="1">
    <source>
        <dbReference type="SAM" id="Phobius"/>
    </source>
</evidence>
<proteinExistence type="predicted"/>
<name>A0A7E4VT52_PANRE</name>
<reference evidence="3" key="2">
    <citation type="submission" date="2020-10" db="UniProtKB">
        <authorList>
            <consortium name="WormBaseParasite"/>
        </authorList>
    </citation>
    <scope>IDENTIFICATION</scope>
</reference>